<dbReference type="STRING" id="1123029.SAMN02745172_00084"/>
<dbReference type="OrthoDB" id="5459937at2"/>
<evidence type="ECO:0000256" key="2">
    <source>
        <dbReference type="ARBA" id="ARBA00023315"/>
    </source>
</evidence>
<dbReference type="PANTHER" id="PTHR43072:SF23">
    <property type="entry name" value="UPF0039 PROTEIN C11D3.02C"/>
    <property type="match status" value="1"/>
</dbReference>
<dbReference type="Gene3D" id="3.40.630.30">
    <property type="match status" value="1"/>
</dbReference>
<dbReference type="Proteomes" id="UP000186406">
    <property type="component" value="Unassembled WGS sequence"/>
</dbReference>
<protein>
    <submittedName>
        <fullName evidence="6">Phosphinothricin acetyltransferase</fullName>
    </submittedName>
</protein>
<comment type="catalytic activity">
    <reaction evidence="3">
        <text>L-methionine sulfoximine + acetyl-CoA = N-acetyl-L-methionine sulfoximine + CoA + H(+)</text>
        <dbReference type="Rhea" id="RHEA:47660"/>
        <dbReference type="ChEBI" id="CHEBI:15378"/>
        <dbReference type="ChEBI" id="CHEBI:57287"/>
        <dbReference type="ChEBI" id="CHEBI:57288"/>
        <dbReference type="ChEBI" id="CHEBI:87826"/>
        <dbReference type="ChEBI" id="CHEBI:87827"/>
    </reaction>
</comment>
<dbReference type="SUPFAM" id="SSF55729">
    <property type="entry name" value="Acyl-CoA N-acyltransferases (Nat)"/>
    <property type="match status" value="1"/>
</dbReference>
<dbReference type="InterPro" id="IPR000182">
    <property type="entry name" value="GNAT_dom"/>
</dbReference>
<organism evidence="6 7">
    <name type="scientific">Pseudoxanthobacter soli DSM 19599</name>
    <dbReference type="NCBI Taxonomy" id="1123029"/>
    <lineage>
        <taxon>Bacteria</taxon>
        <taxon>Pseudomonadati</taxon>
        <taxon>Pseudomonadota</taxon>
        <taxon>Alphaproteobacteria</taxon>
        <taxon>Hyphomicrobiales</taxon>
        <taxon>Segnochrobactraceae</taxon>
        <taxon>Pseudoxanthobacter</taxon>
    </lineage>
</organism>
<evidence type="ECO:0000313" key="7">
    <source>
        <dbReference type="Proteomes" id="UP000186406"/>
    </source>
</evidence>
<reference evidence="6 7" key="1">
    <citation type="submission" date="2016-12" db="EMBL/GenBank/DDBJ databases">
        <authorList>
            <person name="Song W.-J."/>
            <person name="Kurnit D.M."/>
        </authorList>
    </citation>
    <scope>NUCLEOTIDE SEQUENCE [LARGE SCALE GENOMIC DNA]</scope>
    <source>
        <strain evidence="6 7">DSM 19599</strain>
    </source>
</reference>
<feature type="domain" description="N-acetyltransferase" evidence="5">
    <location>
        <begin position="3"/>
        <end position="161"/>
    </location>
</feature>
<dbReference type="Pfam" id="PF00583">
    <property type="entry name" value="Acetyltransf_1"/>
    <property type="match status" value="1"/>
</dbReference>
<evidence type="ECO:0000256" key="1">
    <source>
        <dbReference type="ARBA" id="ARBA00022679"/>
    </source>
</evidence>
<dbReference type="EMBL" id="FRXO01000001">
    <property type="protein sequence ID" value="SHO59840.1"/>
    <property type="molecule type" value="Genomic_DNA"/>
</dbReference>
<dbReference type="GO" id="GO:0016747">
    <property type="term" value="F:acyltransferase activity, transferring groups other than amino-acyl groups"/>
    <property type="evidence" value="ECO:0007669"/>
    <property type="project" value="InterPro"/>
</dbReference>
<keyword evidence="2" id="KW-0012">Acyltransferase</keyword>
<accession>A0A1M7Z4Y6</accession>
<dbReference type="RefSeq" id="WP_073625259.1">
    <property type="nucleotide sequence ID" value="NZ_FRXO01000001.1"/>
</dbReference>
<dbReference type="AlphaFoldDB" id="A0A1M7Z4Y6"/>
<sequence length="175" mass="18869">MGTIVRSAGREDIPAILAIYNDAVLNTTAIWNETPSDLAGRTAWFEERVAAGFPVLVAEEDGAVLGYATYGPFRPHEGYRHTAELSIYVRADTRGRGIGKALMGALVSTATERGVHVLVGGIEAGNEGSVRLHAAFGFEMGAVLPQVGAKFGRWLDLLFMYRVLSDEPPKPPRGR</sequence>
<keyword evidence="1 6" id="KW-0808">Transferase</keyword>
<evidence type="ECO:0000259" key="5">
    <source>
        <dbReference type="PROSITE" id="PS51186"/>
    </source>
</evidence>
<dbReference type="InterPro" id="IPR016181">
    <property type="entry name" value="Acyl_CoA_acyltransferase"/>
</dbReference>
<dbReference type="CDD" id="cd04301">
    <property type="entry name" value="NAT_SF"/>
    <property type="match status" value="1"/>
</dbReference>
<evidence type="ECO:0000256" key="4">
    <source>
        <dbReference type="ARBA" id="ARBA00051334"/>
    </source>
</evidence>
<dbReference type="PANTHER" id="PTHR43072">
    <property type="entry name" value="N-ACETYLTRANSFERASE"/>
    <property type="match status" value="1"/>
</dbReference>
<name>A0A1M7Z4Y6_9HYPH</name>
<evidence type="ECO:0000256" key="3">
    <source>
        <dbReference type="ARBA" id="ARBA00050603"/>
    </source>
</evidence>
<dbReference type="FunFam" id="3.40.630.30:FF:000026">
    <property type="entry name" value="Phosphinothricin acetyltransferase"/>
    <property type="match status" value="1"/>
</dbReference>
<evidence type="ECO:0000313" key="6">
    <source>
        <dbReference type="EMBL" id="SHO59840.1"/>
    </source>
</evidence>
<gene>
    <name evidence="6" type="ORF">SAMN02745172_00084</name>
</gene>
<dbReference type="PROSITE" id="PS51186">
    <property type="entry name" value="GNAT"/>
    <property type="match status" value="1"/>
</dbReference>
<comment type="catalytic activity">
    <reaction evidence="4">
        <text>L-methionine sulfone + acetyl-CoA = N-acetyl-L-methionine sulfone + CoA + H(+)</text>
        <dbReference type="Rhea" id="RHEA:47656"/>
        <dbReference type="ChEBI" id="CHEBI:15378"/>
        <dbReference type="ChEBI" id="CHEBI:57287"/>
        <dbReference type="ChEBI" id="CHEBI:57288"/>
        <dbReference type="ChEBI" id="CHEBI:87824"/>
        <dbReference type="ChEBI" id="CHEBI:87825"/>
    </reaction>
</comment>
<proteinExistence type="predicted"/>
<keyword evidence="7" id="KW-1185">Reference proteome</keyword>